<protein>
    <submittedName>
        <fullName evidence="2">Uncharacterized protein</fullName>
    </submittedName>
</protein>
<name>A0A8H2VHT1_9SACH</name>
<feature type="region of interest" description="Disordered" evidence="1">
    <location>
        <begin position="97"/>
        <end position="149"/>
    </location>
</feature>
<dbReference type="AlphaFoldDB" id="A0A8H2VHT1"/>
<dbReference type="OrthoDB" id="4088353at2759"/>
<dbReference type="RefSeq" id="XP_041407323.1">
    <property type="nucleotide sequence ID" value="XM_041551389.1"/>
</dbReference>
<accession>A0A8H2VHT1</accession>
<evidence type="ECO:0000256" key="1">
    <source>
        <dbReference type="SAM" id="MobiDB-lite"/>
    </source>
</evidence>
<proteinExistence type="predicted"/>
<comment type="caution">
    <text evidence="2">The sequence shown here is derived from an EMBL/GenBank/DDBJ whole genome shotgun (WGS) entry which is preliminary data.</text>
</comment>
<gene>
    <name evidence="2" type="ORF">KABA2_06S06358</name>
</gene>
<reference evidence="2 3" key="1">
    <citation type="submission" date="2020-05" db="EMBL/GenBank/DDBJ databases">
        <authorList>
            <person name="Casaregola S."/>
            <person name="Devillers H."/>
            <person name="Grondin C."/>
        </authorList>
    </citation>
    <scope>NUCLEOTIDE SEQUENCE [LARGE SCALE GENOMIC DNA]</scope>
    <source>
        <strain evidence="2 3">CLIB 1767</strain>
    </source>
</reference>
<organism evidence="2 3">
    <name type="scientific">Maudiozyma barnettii</name>
    <dbReference type="NCBI Taxonomy" id="61262"/>
    <lineage>
        <taxon>Eukaryota</taxon>
        <taxon>Fungi</taxon>
        <taxon>Dikarya</taxon>
        <taxon>Ascomycota</taxon>
        <taxon>Saccharomycotina</taxon>
        <taxon>Saccharomycetes</taxon>
        <taxon>Saccharomycetales</taxon>
        <taxon>Saccharomycetaceae</taxon>
        <taxon>Maudiozyma</taxon>
    </lineage>
</organism>
<sequence>MILGSLALMNNSSLNENISLSFKNISKGKPSLCYADDLATSFKRNKRNGSGTLVTHNHVDHKLRTRSVSNPVTPSMSAVISQIKQMSGEPIIGKQSLRRSFSSVPNSDSRDISLIDRDDNDDNIYIPKRKHRSSNDNDSKNTELSHPLYSGNSLEQLHMIRKDPTMKFFNVNDLDLQDSLTPEDIVQIIPPIYVRHKSDRKLPKKLPSEKKIIQENTKDLELEVWPDSVDQRDKSTVTSTTGIDLLPDNKKIRQRSMNPNFLKLLAIERRSIDKNILPEVHIDNQTFNSLSVHPDTQVVDSLDFNDDVRLAIKTKLKLWNDLGRGSLRNDLYGDAVPWNMKFIPSDTQDNDNVDSSLVRMNSTLKPWCNDSTDIREHGMLKPCGRFTNGSQYVVKGWCDSRFIQ</sequence>
<evidence type="ECO:0000313" key="2">
    <source>
        <dbReference type="EMBL" id="CAB4255479.1"/>
    </source>
</evidence>
<dbReference type="Proteomes" id="UP000644660">
    <property type="component" value="Unassembled WGS sequence"/>
</dbReference>
<dbReference type="EMBL" id="CAEFZW010000006">
    <property type="protein sequence ID" value="CAB4255479.1"/>
    <property type="molecule type" value="Genomic_DNA"/>
</dbReference>
<evidence type="ECO:0000313" key="3">
    <source>
        <dbReference type="Proteomes" id="UP000644660"/>
    </source>
</evidence>
<dbReference type="GeneID" id="64858524"/>
<feature type="compositionally biased region" description="Basic and acidic residues" evidence="1">
    <location>
        <begin position="108"/>
        <end position="117"/>
    </location>
</feature>
<feature type="compositionally biased region" description="Basic and acidic residues" evidence="1">
    <location>
        <begin position="133"/>
        <end position="143"/>
    </location>
</feature>
<keyword evidence="3" id="KW-1185">Reference proteome</keyword>